<feature type="transmembrane region" description="Helical" evidence="2">
    <location>
        <begin position="1151"/>
        <end position="1171"/>
    </location>
</feature>
<dbReference type="Proteomes" id="UP001146793">
    <property type="component" value="Unassembled WGS sequence"/>
</dbReference>
<dbReference type="EMBL" id="JANTQA010000021">
    <property type="protein sequence ID" value="KAJ3446355.1"/>
    <property type="molecule type" value="Genomic_DNA"/>
</dbReference>
<feature type="signal peptide" evidence="3">
    <location>
        <begin position="1"/>
        <end position="21"/>
    </location>
</feature>
<evidence type="ECO:0000256" key="2">
    <source>
        <dbReference type="SAM" id="Phobius"/>
    </source>
</evidence>
<feature type="transmembrane region" description="Helical" evidence="2">
    <location>
        <begin position="953"/>
        <end position="973"/>
    </location>
</feature>
<keyword evidence="2" id="KW-0812">Transmembrane</keyword>
<dbReference type="PANTHER" id="PTHR11319:SF35">
    <property type="entry name" value="OUTER MEMBRANE PROTEIN PMPC-RELATED"/>
    <property type="match status" value="1"/>
</dbReference>
<feature type="chain" id="PRO_5043675700" evidence="3">
    <location>
        <begin position="22"/>
        <end position="1315"/>
    </location>
</feature>
<dbReference type="InterPro" id="IPR009030">
    <property type="entry name" value="Growth_fac_rcpt_cys_sf"/>
</dbReference>
<feature type="transmembrane region" description="Helical" evidence="2">
    <location>
        <begin position="1177"/>
        <end position="1196"/>
    </location>
</feature>
<evidence type="ECO:0000313" key="6">
    <source>
        <dbReference type="Proteomes" id="UP001146793"/>
    </source>
</evidence>
<feature type="transmembrane region" description="Helical" evidence="2">
    <location>
        <begin position="1103"/>
        <end position="1126"/>
    </location>
</feature>
<dbReference type="Gene3D" id="2.10.50.10">
    <property type="entry name" value="Tumor Necrosis Factor Receptor, subunit A, domain 2"/>
    <property type="match status" value="1"/>
</dbReference>
<dbReference type="InterPro" id="IPR057708">
    <property type="entry name" value="DUF7948"/>
</dbReference>
<feature type="domain" description="DUF7948" evidence="4">
    <location>
        <begin position="38"/>
        <end position="177"/>
    </location>
</feature>
<feature type="transmembrane region" description="Helical" evidence="2">
    <location>
        <begin position="1010"/>
        <end position="1030"/>
    </location>
</feature>
<keyword evidence="2" id="KW-0472">Membrane</keyword>
<keyword evidence="3" id="KW-0732">Signal</keyword>
<feature type="transmembrane region" description="Helical" evidence="2">
    <location>
        <begin position="1042"/>
        <end position="1066"/>
    </location>
</feature>
<organism evidence="5 6">
    <name type="scientific">Anaeramoeba flamelloides</name>
    <dbReference type="NCBI Taxonomy" id="1746091"/>
    <lineage>
        <taxon>Eukaryota</taxon>
        <taxon>Metamonada</taxon>
        <taxon>Anaeramoebidae</taxon>
        <taxon>Anaeramoeba</taxon>
    </lineage>
</organism>
<gene>
    <name evidence="5" type="ORF">M0812_08893</name>
</gene>
<dbReference type="SUPFAM" id="SSF57184">
    <property type="entry name" value="Growth factor receptor domain"/>
    <property type="match status" value="1"/>
</dbReference>
<sequence>MMKNYFIHLIIFLFLVAPILLIPSENNEIYQPRAQMERRKEHQPIHQKKESEMKVCFRRESIIFILFDNEEIHELNLSFLGANEQELISIESKSDRKNGSKYTTINKLFQKGNLSTGSEQFVNVEKIIYQNIYPNISLEFEIAQNHLKSSFILQKAFDFNQIKLNYSIKSVLRSNKNKNGDERMSKSDSENDNKSQNEINLNIGPNGELNFVKENQNDQKIIFSESTPIYQQYEKYFRGKAQIIEKNQKINDYYDSNWIVAYSLFEQQFIDSVDLNSPIIIDPYFFSYLGSDEFEYFMDTSVKISSDNQDDSFMVVTGFTDGCNWEMVKDKKKINNFFDDDFDYQDCLDQNFIVKVSLDAKELIWISYFLGDSYYFYIENIEVDTISDDLILSGSSIFGEDEIGIDLESDFKTDEDDYPYNYIAKLNGNGKDFKWFRYIAEEQINHLEMKKNGEIIYHSYTNNPISDTNIDENCIQEGEINYILLISNDGKNILKSNCYPNPEFESEVLLYEMKVISKDDKIDNLIIATGSIWFYNKTTGEYYYSECFLYIIDSTTLKVKNSDSYVYKDTNYLNCYSIDYSSHQEKIIIGGWSYYSADRRDYFLIQFDFNFKLEFERLIFSTLNIEGNDAALSTIRYLGYDTKTGNEAFVMGFESYLYELIIKVENKTSEKLPSNNHVFAERGSYVEFLITGNEEIEIINIIHTGNVLKIVTYGDENPKKYVVSGNIDQQIDTKWANVIETDYQIPSTIQPWTMHDIFIQYTYCKPGYQTKDTLLNENFGIYKKECVECKEGEYGNGKTGTCVECGKGTYTSEKKRSAYDSCKKCPIRYFGNSTGQTSMEKACFICQEGTFCNTEGLQYSEDIKCFYEDACLGENECRPGFNESTKHPCTVCEEGYLFQKGKCYECYKSGVWIFFIVFIAAILAIFLLFFFFFKGAIKAFIERFGAVKSNMMIPIFITFFQYMSIVTSMQLNWPSQIDTVSKAIGLANFDVDSIFSFQCISPKVDFFDVYLIKFLFYLFLMIGFFLFCLYKKYVKKMDKKELSCFFWNYLGLLLKFIYIPVLVLSITPFDAKPIETDGTTEYRLEADFNIILGDGKWNRYLPLFVIILVFFALGIPIFFLTIIIIYKRASNIIFWKERIPWLFDKYLPNKIWWELIELFSKATIVSIIIMISRYPKYQGWITFACFAVVTLLLVWIRPFKPTYIDYYKKYKLQPPKYFAETRISIGTYLLLLSLISLGLETLGIMAFLTVWSFGIIISTFGVKNNLELILLEQLENNSIGYDPRSVWKKDNIKKVIRRNTGKFDRKEIKKSIKEI</sequence>
<evidence type="ECO:0000259" key="4">
    <source>
        <dbReference type="Pfam" id="PF25778"/>
    </source>
</evidence>
<dbReference type="PANTHER" id="PTHR11319">
    <property type="entry name" value="G PROTEIN-COUPLED RECEPTOR-RELATED"/>
    <property type="match status" value="1"/>
</dbReference>
<feature type="transmembrane region" description="Helical" evidence="2">
    <location>
        <begin position="911"/>
        <end position="933"/>
    </location>
</feature>
<protein>
    <submittedName>
        <fullName evidence="5">Repeat outer membrane protein</fullName>
    </submittedName>
</protein>
<evidence type="ECO:0000256" key="3">
    <source>
        <dbReference type="SAM" id="SignalP"/>
    </source>
</evidence>
<comment type="caution">
    <text evidence="5">The sequence shown here is derived from an EMBL/GenBank/DDBJ whole genome shotgun (WGS) entry which is preliminary data.</text>
</comment>
<evidence type="ECO:0000256" key="1">
    <source>
        <dbReference type="SAM" id="MobiDB-lite"/>
    </source>
</evidence>
<feature type="compositionally biased region" description="Basic and acidic residues" evidence="1">
    <location>
        <begin position="178"/>
        <end position="195"/>
    </location>
</feature>
<dbReference type="Pfam" id="PF25778">
    <property type="entry name" value="DUF7948"/>
    <property type="match status" value="1"/>
</dbReference>
<dbReference type="SMART" id="SM01411">
    <property type="entry name" value="Ephrin_rec_like"/>
    <property type="match status" value="1"/>
</dbReference>
<accession>A0AAV8A0U5</accession>
<proteinExistence type="predicted"/>
<reference evidence="5" key="1">
    <citation type="submission" date="2022-08" db="EMBL/GenBank/DDBJ databases">
        <title>Novel sulphate-reducing endosymbionts in the free-living metamonad Anaeramoeba.</title>
        <authorList>
            <person name="Jerlstrom-Hultqvist J."/>
            <person name="Cepicka I."/>
            <person name="Gallot-Lavallee L."/>
            <person name="Salas-Leiva D."/>
            <person name="Curtis B.A."/>
            <person name="Zahonova K."/>
            <person name="Pipaliya S."/>
            <person name="Dacks J."/>
            <person name="Roger A.J."/>
        </authorList>
    </citation>
    <scope>NUCLEOTIDE SEQUENCE</scope>
    <source>
        <strain evidence="5">Busselton2</strain>
    </source>
</reference>
<evidence type="ECO:0000313" key="5">
    <source>
        <dbReference type="EMBL" id="KAJ3446355.1"/>
    </source>
</evidence>
<keyword evidence="2" id="KW-1133">Transmembrane helix</keyword>
<name>A0AAV8A0U5_9EUKA</name>
<feature type="region of interest" description="Disordered" evidence="1">
    <location>
        <begin position="177"/>
        <end position="202"/>
    </location>
</feature>